<feature type="region of interest" description="Disordered" evidence="1">
    <location>
        <begin position="1"/>
        <end position="20"/>
    </location>
</feature>
<dbReference type="InterPro" id="IPR051052">
    <property type="entry name" value="Diverse_substrate_MTase"/>
</dbReference>
<dbReference type="InterPro" id="IPR041698">
    <property type="entry name" value="Methyltransf_25"/>
</dbReference>
<proteinExistence type="predicted"/>
<dbReference type="CDD" id="cd02440">
    <property type="entry name" value="AdoMet_MTases"/>
    <property type="match status" value="1"/>
</dbReference>
<dbReference type="SUPFAM" id="SSF53335">
    <property type="entry name" value="S-adenosyl-L-methionine-dependent methyltransferases"/>
    <property type="match status" value="1"/>
</dbReference>
<evidence type="ECO:0000256" key="1">
    <source>
        <dbReference type="SAM" id="MobiDB-lite"/>
    </source>
</evidence>
<gene>
    <name evidence="3" type="ORF">LTR05_002197</name>
</gene>
<comment type="caution">
    <text evidence="3">The sequence shown here is derived from an EMBL/GenBank/DDBJ whole genome shotgun (WGS) entry which is preliminary data.</text>
</comment>
<evidence type="ECO:0000313" key="3">
    <source>
        <dbReference type="EMBL" id="KAK5087981.1"/>
    </source>
</evidence>
<evidence type="ECO:0000259" key="2">
    <source>
        <dbReference type="Pfam" id="PF13649"/>
    </source>
</evidence>
<evidence type="ECO:0000313" key="4">
    <source>
        <dbReference type="Proteomes" id="UP001309876"/>
    </source>
</evidence>
<dbReference type="PANTHER" id="PTHR44942:SF10">
    <property type="entry name" value="METHYLTRANSFERASE TYPE 11 DOMAIN-CONTAINING PROTEIN"/>
    <property type="match status" value="1"/>
</dbReference>
<feature type="domain" description="Methyltransferase" evidence="2">
    <location>
        <begin position="61"/>
        <end position="156"/>
    </location>
</feature>
<sequence>MAGSTTHENPDNPNYSQEKTFRNYTTSDAAKYAAYRPSFPPKLIELVLSIHNTTGGQTSHVLDIGCGPGIATRQIAEHFQYVTGIDAGASMITKAQETPCSSATGEQATFLVSNSEDIDKHFEPASIDLITVATAAHWFDLPRFYAAASKVLRPRGSIALWCGGNWFVDPRTTPNADQVQAVWRDLEEEILSPFDMPGNKHCRELYANLDMPWTVDAQTPELKDELSVYDRDASVRREFNADGQPDPDLIFVESNGFMMYKRGPVDALSKALSTSSSVTRWREAHKQQLARGEIEDCIAKMLRLTMETTGKTTQDFEQQYLDCGVSMVLIVLKKKTA</sequence>
<protein>
    <recommendedName>
        <fullName evidence="2">Methyltransferase domain-containing protein</fullName>
    </recommendedName>
</protein>
<organism evidence="3 4">
    <name type="scientific">Lithohypha guttulata</name>
    <dbReference type="NCBI Taxonomy" id="1690604"/>
    <lineage>
        <taxon>Eukaryota</taxon>
        <taxon>Fungi</taxon>
        <taxon>Dikarya</taxon>
        <taxon>Ascomycota</taxon>
        <taxon>Pezizomycotina</taxon>
        <taxon>Eurotiomycetes</taxon>
        <taxon>Chaetothyriomycetidae</taxon>
        <taxon>Chaetothyriales</taxon>
        <taxon>Trichomeriaceae</taxon>
        <taxon>Lithohypha</taxon>
    </lineage>
</organism>
<dbReference type="AlphaFoldDB" id="A0AAN7T231"/>
<dbReference type="Gene3D" id="3.40.50.150">
    <property type="entry name" value="Vaccinia Virus protein VP39"/>
    <property type="match status" value="1"/>
</dbReference>
<dbReference type="InterPro" id="IPR029063">
    <property type="entry name" value="SAM-dependent_MTases_sf"/>
</dbReference>
<reference evidence="3 4" key="1">
    <citation type="submission" date="2023-08" db="EMBL/GenBank/DDBJ databases">
        <title>Black Yeasts Isolated from many extreme environments.</title>
        <authorList>
            <person name="Coleine C."/>
            <person name="Stajich J.E."/>
            <person name="Selbmann L."/>
        </authorList>
    </citation>
    <scope>NUCLEOTIDE SEQUENCE [LARGE SCALE GENOMIC DNA]</scope>
    <source>
        <strain evidence="3 4">CCFEE 5910</strain>
    </source>
</reference>
<accession>A0AAN7T231</accession>
<dbReference type="EMBL" id="JAVRRJ010000002">
    <property type="protein sequence ID" value="KAK5087981.1"/>
    <property type="molecule type" value="Genomic_DNA"/>
</dbReference>
<dbReference type="PANTHER" id="PTHR44942">
    <property type="entry name" value="METHYLTRANSF_11 DOMAIN-CONTAINING PROTEIN"/>
    <property type="match status" value="1"/>
</dbReference>
<dbReference type="Proteomes" id="UP001309876">
    <property type="component" value="Unassembled WGS sequence"/>
</dbReference>
<name>A0AAN7T231_9EURO</name>
<keyword evidence="4" id="KW-1185">Reference proteome</keyword>
<dbReference type="Pfam" id="PF13649">
    <property type="entry name" value="Methyltransf_25"/>
    <property type="match status" value="1"/>
</dbReference>